<dbReference type="PROSITE" id="PS50994">
    <property type="entry name" value="INTEGRASE"/>
    <property type="match status" value="1"/>
</dbReference>
<dbReference type="GO" id="GO:0015074">
    <property type="term" value="P:DNA integration"/>
    <property type="evidence" value="ECO:0007669"/>
    <property type="project" value="InterPro"/>
</dbReference>
<evidence type="ECO:0000259" key="1">
    <source>
        <dbReference type="PROSITE" id="PS50994"/>
    </source>
</evidence>
<proteinExistence type="predicted"/>
<reference evidence="2" key="1">
    <citation type="submission" date="2021-06" db="EMBL/GenBank/DDBJ databases">
        <authorList>
            <person name="Hodson N. C."/>
            <person name="Mongue J. A."/>
            <person name="Jaron S. K."/>
        </authorList>
    </citation>
    <scope>NUCLEOTIDE SEQUENCE</scope>
</reference>
<feature type="domain" description="Integrase catalytic" evidence="1">
    <location>
        <begin position="1"/>
        <end position="143"/>
    </location>
</feature>
<accession>A0A8J2LAM6</accession>
<evidence type="ECO:0000313" key="2">
    <source>
        <dbReference type="EMBL" id="CAG7818898.1"/>
    </source>
</evidence>
<dbReference type="InterPro" id="IPR040676">
    <property type="entry name" value="DUF5641"/>
</dbReference>
<protein>
    <recommendedName>
        <fullName evidence="1">Integrase catalytic domain-containing protein</fullName>
    </recommendedName>
</protein>
<evidence type="ECO:0000313" key="3">
    <source>
        <dbReference type="Proteomes" id="UP000708208"/>
    </source>
</evidence>
<sequence>MTSETFLAALRRFTSRRGRPIHIYSDCGTNFVGANRELQEYVKFLRTKEHNEIVSKKLVNEGIQWSFNPPGAPHMGGLWEAGVKSAKFHLRRCLGETPLTFEEYATLLCEVEACLNSRPLTPSSPDPSDLLPISPGHFLIGAPLEALPHPDLTELKINHLSRWQHVQQITQHFWNRWSQEYLRMLQRRPKWNSTHPDLKIGDLVVIQMNGSPRASGKWQE</sequence>
<gene>
    <name evidence="2" type="ORF">AFUS01_LOCUS29375</name>
</gene>
<dbReference type="InterPro" id="IPR001584">
    <property type="entry name" value="Integrase_cat-core"/>
</dbReference>
<dbReference type="PANTHER" id="PTHR47331:SF1">
    <property type="entry name" value="GAG-LIKE PROTEIN"/>
    <property type="match status" value="1"/>
</dbReference>
<dbReference type="AlphaFoldDB" id="A0A8J2LAM6"/>
<dbReference type="Proteomes" id="UP000708208">
    <property type="component" value="Unassembled WGS sequence"/>
</dbReference>
<dbReference type="EMBL" id="CAJVCH010433674">
    <property type="protein sequence ID" value="CAG7818898.1"/>
    <property type="molecule type" value="Genomic_DNA"/>
</dbReference>
<dbReference type="Pfam" id="PF18701">
    <property type="entry name" value="DUF5641"/>
    <property type="match status" value="1"/>
</dbReference>
<name>A0A8J2LAM6_9HEXA</name>
<comment type="caution">
    <text evidence="2">The sequence shown here is derived from an EMBL/GenBank/DDBJ whole genome shotgun (WGS) entry which is preliminary data.</text>
</comment>
<dbReference type="OrthoDB" id="5984724at2759"/>
<dbReference type="PANTHER" id="PTHR47331">
    <property type="entry name" value="PHD-TYPE DOMAIN-CONTAINING PROTEIN"/>
    <property type="match status" value="1"/>
</dbReference>
<keyword evidence="3" id="KW-1185">Reference proteome</keyword>
<organism evidence="2 3">
    <name type="scientific">Allacma fusca</name>
    <dbReference type="NCBI Taxonomy" id="39272"/>
    <lineage>
        <taxon>Eukaryota</taxon>
        <taxon>Metazoa</taxon>
        <taxon>Ecdysozoa</taxon>
        <taxon>Arthropoda</taxon>
        <taxon>Hexapoda</taxon>
        <taxon>Collembola</taxon>
        <taxon>Symphypleona</taxon>
        <taxon>Sminthuridae</taxon>
        <taxon>Allacma</taxon>
    </lineage>
</organism>